<dbReference type="EC" id="2.7.11.17" evidence="2"/>
<evidence type="ECO:0000256" key="2">
    <source>
        <dbReference type="ARBA" id="ARBA00012434"/>
    </source>
</evidence>
<evidence type="ECO:0000256" key="4">
    <source>
        <dbReference type="ARBA" id="ARBA00022553"/>
    </source>
</evidence>
<keyword evidence="5" id="KW-0808">Transferase</keyword>
<dbReference type="InterPro" id="IPR011009">
    <property type="entry name" value="Kinase-like_dom_sf"/>
</dbReference>
<reference evidence="12" key="1">
    <citation type="submission" date="2019-10" db="EMBL/GenBank/DDBJ databases">
        <title>Bird 10,000 Genomes (B10K) Project - Family phase.</title>
        <authorList>
            <person name="Zhang G."/>
        </authorList>
    </citation>
    <scope>NUCLEOTIDE SEQUENCE</scope>
    <source>
        <strain evidence="12">B10K-DU-002-55</strain>
        <tissue evidence="12">Muscle</tissue>
    </source>
</reference>
<keyword evidence="7" id="KW-0112">Calmodulin-binding</keyword>
<feature type="non-terminal residue" evidence="12">
    <location>
        <position position="624"/>
    </location>
</feature>
<dbReference type="FunFam" id="1.10.510.10:FF:000001">
    <property type="entry name" value="Calcium/calmodulin-dependent protein kinase type II subunit delta"/>
    <property type="match status" value="1"/>
</dbReference>
<dbReference type="Gene3D" id="3.10.450.50">
    <property type="match status" value="1"/>
</dbReference>
<dbReference type="SMART" id="SM00220">
    <property type="entry name" value="S_TKc"/>
    <property type="match status" value="1"/>
</dbReference>
<dbReference type="GO" id="GO:0004683">
    <property type="term" value="F:calcium/calmodulin-dependent protein kinase activity"/>
    <property type="evidence" value="ECO:0007669"/>
    <property type="project" value="UniProtKB-EC"/>
</dbReference>
<dbReference type="GO" id="GO:0005524">
    <property type="term" value="F:ATP binding"/>
    <property type="evidence" value="ECO:0007669"/>
    <property type="project" value="InterPro"/>
</dbReference>
<feature type="domain" description="Protein kinase" evidence="11">
    <location>
        <begin position="1"/>
        <end position="253"/>
    </location>
</feature>
<evidence type="ECO:0000256" key="9">
    <source>
        <dbReference type="ARBA" id="ARBA00047430"/>
    </source>
</evidence>
<evidence type="ECO:0000256" key="1">
    <source>
        <dbReference type="ARBA" id="ARBA00005354"/>
    </source>
</evidence>
<evidence type="ECO:0000256" key="3">
    <source>
        <dbReference type="ARBA" id="ARBA00022527"/>
    </source>
</evidence>
<dbReference type="EMBL" id="WEIV01030198">
    <property type="protein sequence ID" value="NWI61343.1"/>
    <property type="molecule type" value="Genomic_DNA"/>
</dbReference>
<dbReference type="Pfam" id="PF08332">
    <property type="entry name" value="CaMKII_AD"/>
    <property type="match status" value="1"/>
</dbReference>
<feature type="non-terminal residue" evidence="12">
    <location>
        <position position="1"/>
    </location>
</feature>
<comment type="similarity">
    <text evidence="1">Belongs to the protein kinase superfamily. CAMK Ser/Thr protein kinase family. CaMK subfamily.</text>
</comment>
<keyword evidence="13" id="KW-1185">Reference proteome</keyword>
<dbReference type="SUPFAM" id="SSF54427">
    <property type="entry name" value="NTF2-like"/>
    <property type="match status" value="1"/>
</dbReference>
<evidence type="ECO:0000259" key="11">
    <source>
        <dbReference type="PROSITE" id="PS50011"/>
    </source>
</evidence>
<dbReference type="PROSITE" id="PS00108">
    <property type="entry name" value="PROTEIN_KINASE_ST"/>
    <property type="match status" value="1"/>
</dbReference>
<protein>
    <recommendedName>
        <fullName evidence="2">calcium/calmodulin-dependent protein kinase</fullName>
        <ecNumber evidence="2">2.7.11.17</ecNumber>
    </recommendedName>
</protein>
<dbReference type="Gene3D" id="3.30.200.20">
    <property type="entry name" value="Phosphorylase Kinase, domain 1"/>
    <property type="match status" value="1"/>
</dbReference>
<dbReference type="Gene3D" id="1.10.510.10">
    <property type="entry name" value="Transferase(Phosphotransferase) domain 1"/>
    <property type="match status" value="1"/>
</dbReference>
<dbReference type="InterPro" id="IPR032710">
    <property type="entry name" value="NTF2-like_dom_sf"/>
</dbReference>
<dbReference type="PANTHER" id="PTHR24347">
    <property type="entry name" value="SERINE/THREONINE-PROTEIN KINASE"/>
    <property type="match status" value="1"/>
</dbReference>
<comment type="catalytic activity">
    <reaction evidence="8">
        <text>L-threonyl-[protein] + ATP = O-phospho-L-threonyl-[protein] + ADP + H(+)</text>
        <dbReference type="Rhea" id="RHEA:46608"/>
        <dbReference type="Rhea" id="RHEA-COMP:11060"/>
        <dbReference type="Rhea" id="RHEA-COMP:11605"/>
        <dbReference type="ChEBI" id="CHEBI:15378"/>
        <dbReference type="ChEBI" id="CHEBI:30013"/>
        <dbReference type="ChEBI" id="CHEBI:30616"/>
        <dbReference type="ChEBI" id="CHEBI:61977"/>
        <dbReference type="ChEBI" id="CHEBI:456216"/>
        <dbReference type="EC" id="2.7.11.17"/>
    </reaction>
</comment>
<dbReference type="Pfam" id="PF00069">
    <property type="entry name" value="Pkinase"/>
    <property type="match status" value="1"/>
</dbReference>
<keyword evidence="3" id="KW-0723">Serine/threonine-protein kinase</keyword>
<dbReference type="SUPFAM" id="SSF56112">
    <property type="entry name" value="Protein kinase-like (PK-like)"/>
    <property type="match status" value="1"/>
</dbReference>
<accession>A0A851CYK7</accession>
<evidence type="ECO:0000313" key="12">
    <source>
        <dbReference type="EMBL" id="NWI61343.1"/>
    </source>
</evidence>
<dbReference type="GO" id="GO:0005516">
    <property type="term" value="F:calmodulin binding"/>
    <property type="evidence" value="ECO:0007669"/>
    <property type="project" value="UniProtKB-KW"/>
</dbReference>
<keyword evidence="4" id="KW-0597">Phosphoprotein</keyword>
<dbReference type="InterPro" id="IPR008271">
    <property type="entry name" value="Ser/Thr_kinase_AS"/>
</dbReference>
<dbReference type="PROSITE" id="PS50011">
    <property type="entry name" value="PROTEIN_KINASE_DOM"/>
    <property type="match status" value="1"/>
</dbReference>
<proteinExistence type="inferred from homology"/>
<evidence type="ECO:0000256" key="5">
    <source>
        <dbReference type="ARBA" id="ARBA00022679"/>
    </source>
</evidence>
<keyword evidence="6 12" id="KW-0418">Kinase</keyword>
<sequence length="624" mass="70318">VSRGAFSVVRRCMKITTGQEYAAKIINTKKLSARDHQKLEREARICRLLKHPNIVRLHDSISEEGFHYLVFDLVTGGELFEDIVAREYYSEADASHCIQQILEAVLHCHQMGVVHRDLKPENLLLASKSKGAAVKLADFGLAIEVQGEQQAWFGFAGTPGYLSPEVLRKDPYGKPVDMWACGVILYILLVGYPPFWDEDQHRLYQQIKAGAYDFPSPEWDTVTPEAKDLINKMLTINPAKRITASEALKHPWICQRSTVASMMHRQETVDCLKKFNARRKLKGAILTTMLATRNFSGMFIELQTNGVFICSIQRDIDTVPSASSKACLFLFSAYLQINNKTNVVTSPKENIPTPALEPQTTVIHNPDGNKESTESSNTTIEDEDVKEMQTQRVNRLSLSSPTPLLPLYYLMQVRGISPQGDGLSLVTPLARQCWKRASSRGVSRIVCVTVCMTVYQTGTTHTRHTAQSLEKERTVTFHFAFHPNIGLCLSPARKQEIIKVTEQLIEAINNGDFEAYTKICDPGLTSFEPEALGNLVEGMDFHRFYFENALSKSNKPIHTIILNPHVHLVGEDAACIAYIRLTQYMDGTGMPKTMQSEETRVWHRRDGKWQNVHFHRSGSPTVPI</sequence>
<dbReference type="InterPro" id="IPR000719">
    <property type="entry name" value="Prot_kinase_dom"/>
</dbReference>
<feature type="region of interest" description="Disordered" evidence="10">
    <location>
        <begin position="346"/>
        <end position="383"/>
    </location>
</feature>
<dbReference type="Gene3D" id="6.10.140.620">
    <property type="match status" value="1"/>
</dbReference>
<comment type="caution">
    <text evidence="12">The sequence shown here is derived from an EMBL/GenBank/DDBJ whole genome shotgun (WGS) entry which is preliminary data.</text>
</comment>
<dbReference type="Proteomes" id="UP000642973">
    <property type="component" value="Unassembled WGS sequence"/>
</dbReference>
<evidence type="ECO:0000313" key="13">
    <source>
        <dbReference type="Proteomes" id="UP000642973"/>
    </source>
</evidence>
<name>A0A851CYK7_CALVR</name>
<dbReference type="AlphaFoldDB" id="A0A851CYK7"/>
<gene>
    <name evidence="12" type="primary">Camk2b_1</name>
    <name evidence="12" type="ORF">CALVIR_R11382</name>
</gene>
<dbReference type="FunFam" id="3.10.450.50:FF:000001">
    <property type="entry name" value="calcium/calmodulin-dependent protein kinase type II subunit gamma isoform X1"/>
    <property type="match status" value="1"/>
</dbReference>
<dbReference type="CDD" id="cd14086">
    <property type="entry name" value="STKc_CaMKII"/>
    <property type="match status" value="1"/>
</dbReference>
<organism evidence="12 13">
    <name type="scientific">Calyptomena viridis</name>
    <name type="common">Lesser green broadbill</name>
    <dbReference type="NCBI Taxonomy" id="135972"/>
    <lineage>
        <taxon>Eukaryota</taxon>
        <taxon>Metazoa</taxon>
        <taxon>Chordata</taxon>
        <taxon>Craniata</taxon>
        <taxon>Vertebrata</taxon>
        <taxon>Euteleostomi</taxon>
        <taxon>Archelosauria</taxon>
        <taxon>Archosauria</taxon>
        <taxon>Dinosauria</taxon>
        <taxon>Saurischia</taxon>
        <taxon>Theropoda</taxon>
        <taxon>Coelurosauria</taxon>
        <taxon>Aves</taxon>
        <taxon>Neognathae</taxon>
        <taxon>Neoaves</taxon>
        <taxon>Telluraves</taxon>
        <taxon>Australaves</taxon>
        <taxon>Passeriformes</taxon>
        <taxon>Eurylaimidae</taxon>
        <taxon>Calyptomena</taxon>
    </lineage>
</organism>
<dbReference type="InterPro" id="IPR013543">
    <property type="entry name" value="Ca/CaM-dep_prot_kinase-assoc"/>
</dbReference>
<comment type="catalytic activity">
    <reaction evidence="9">
        <text>L-seryl-[protein] + ATP = O-phospho-L-seryl-[protein] + ADP + H(+)</text>
        <dbReference type="Rhea" id="RHEA:17989"/>
        <dbReference type="Rhea" id="RHEA-COMP:9863"/>
        <dbReference type="Rhea" id="RHEA-COMP:11604"/>
        <dbReference type="ChEBI" id="CHEBI:15378"/>
        <dbReference type="ChEBI" id="CHEBI:29999"/>
        <dbReference type="ChEBI" id="CHEBI:30616"/>
        <dbReference type="ChEBI" id="CHEBI:83421"/>
        <dbReference type="ChEBI" id="CHEBI:456216"/>
        <dbReference type="EC" id="2.7.11.17"/>
    </reaction>
</comment>
<evidence type="ECO:0000256" key="10">
    <source>
        <dbReference type="SAM" id="MobiDB-lite"/>
    </source>
</evidence>
<dbReference type="FunFam" id="3.30.200.20:FF:000239">
    <property type="entry name" value="Calcium/calmodulin-dependent protein kinase type II subunit beta"/>
    <property type="match status" value="1"/>
</dbReference>
<evidence type="ECO:0000256" key="7">
    <source>
        <dbReference type="ARBA" id="ARBA00022860"/>
    </source>
</evidence>
<evidence type="ECO:0000256" key="8">
    <source>
        <dbReference type="ARBA" id="ARBA00047307"/>
    </source>
</evidence>
<evidence type="ECO:0000256" key="6">
    <source>
        <dbReference type="ARBA" id="ARBA00022777"/>
    </source>
</evidence>